<gene>
    <name evidence="8" type="ORF">IGS67_11735</name>
</gene>
<feature type="transmembrane region" description="Helical" evidence="6">
    <location>
        <begin position="379"/>
        <end position="399"/>
    </location>
</feature>
<feature type="domain" description="Major facilitator superfamily (MFS) profile" evidence="7">
    <location>
        <begin position="18"/>
        <end position="404"/>
    </location>
</feature>
<evidence type="ECO:0000256" key="3">
    <source>
        <dbReference type="ARBA" id="ARBA00022692"/>
    </source>
</evidence>
<comment type="subcellular location">
    <subcellularLocation>
        <location evidence="1">Cell membrane</location>
        <topology evidence="1">Multi-pass membrane protein</topology>
    </subcellularLocation>
</comment>
<evidence type="ECO:0000256" key="1">
    <source>
        <dbReference type="ARBA" id="ARBA00004651"/>
    </source>
</evidence>
<dbReference type="InterPro" id="IPR036259">
    <property type="entry name" value="MFS_trans_sf"/>
</dbReference>
<dbReference type="InterPro" id="IPR011701">
    <property type="entry name" value="MFS"/>
</dbReference>
<feature type="transmembrane region" description="Helical" evidence="6">
    <location>
        <begin position="92"/>
        <end position="111"/>
    </location>
</feature>
<evidence type="ECO:0000256" key="6">
    <source>
        <dbReference type="SAM" id="Phobius"/>
    </source>
</evidence>
<proteinExistence type="predicted"/>
<dbReference type="EMBL" id="JACZDF010000007">
    <property type="protein sequence ID" value="MBD9700154.1"/>
    <property type="molecule type" value="Genomic_DNA"/>
</dbReference>
<dbReference type="CDD" id="cd17324">
    <property type="entry name" value="MFS_NepI_like"/>
    <property type="match status" value="1"/>
</dbReference>
<feature type="transmembrane region" description="Helical" evidence="6">
    <location>
        <begin position="61"/>
        <end position="85"/>
    </location>
</feature>
<dbReference type="Pfam" id="PF07690">
    <property type="entry name" value="MFS_1"/>
    <property type="match status" value="2"/>
</dbReference>
<keyword evidence="5 6" id="KW-0472">Membrane</keyword>
<dbReference type="InterPro" id="IPR020846">
    <property type="entry name" value="MFS_dom"/>
</dbReference>
<feature type="transmembrane region" description="Helical" evidence="6">
    <location>
        <begin position="117"/>
        <end position="139"/>
    </location>
</feature>
<feature type="transmembrane region" description="Helical" evidence="6">
    <location>
        <begin position="257"/>
        <end position="276"/>
    </location>
</feature>
<dbReference type="SUPFAM" id="SSF103473">
    <property type="entry name" value="MFS general substrate transporter"/>
    <property type="match status" value="1"/>
</dbReference>
<evidence type="ECO:0000313" key="9">
    <source>
        <dbReference type="Proteomes" id="UP000642107"/>
    </source>
</evidence>
<protein>
    <submittedName>
        <fullName evidence="8">MFS transporter</fullName>
    </submittedName>
</protein>
<evidence type="ECO:0000313" key="8">
    <source>
        <dbReference type="EMBL" id="MBD9700154.1"/>
    </source>
</evidence>
<dbReference type="PANTHER" id="PTHR43124:SF3">
    <property type="entry name" value="CHLORAMPHENICOL EFFLUX PUMP RV0191"/>
    <property type="match status" value="1"/>
</dbReference>
<feature type="transmembrane region" description="Helical" evidence="6">
    <location>
        <begin position="288"/>
        <end position="306"/>
    </location>
</feature>
<evidence type="ECO:0000256" key="2">
    <source>
        <dbReference type="ARBA" id="ARBA00022475"/>
    </source>
</evidence>
<dbReference type="PROSITE" id="PS50850">
    <property type="entry name" value="MFS"/>
    <property type="match status" value="1"/>
</dbReference>
<evidence type="ECO:0000256" key="4">
    <source>
        <dbReference type="ARBA" id="ARBA00022989"/>
    </source>
</evidence>
<name>A0ABR9DT93_9MICO</name>
<feature type="transmembrane region" description="Helical" evidence="6">
    <location>
        <begin position="352"/>
        <end position="373"/>
    </location>
</feature>
<reference evidence="8 9" key="1">
    <citation type="submission" date="2020-09" db="EMBL/GenBank/DDBJ databases">
        <title>Flavimobilis rhizosphaerae sp. nov., isolated from rhizosphere soil of Spartina alterniflora.</title>
        <authorList>
            <person name="Hanqin C."/>
        </authorList>
    </citation>
    <scope>NUCLEOTIDE SEQUENCE [LARGE SCALE GENOMIC DNA]</scope>
    <source>
        <strain evidence="8 9">GY 10621</strain>
    </source>
</reference>
<organism evidence="8 9">
    <name type="scientific">Flavimobilis rhizosphaerae</name>
    <dbReference type="NCBI Taxonomy" id="2775421"/>
    <lineage>
        <taxon>Bacteria</taxon>
        <taxon>Bacillati</taxon>
        <taxon>Actinomycetota</taxon>
        <taxon>Actinomycetes</taxon>
        <taxon>Micrococcales</taxon>
        <taxon>Jonesiaceae</taxon>
        <taxon>Flavimobilis</taxon>
    </lineage>
</organism>
<feature type="transmembrane region" description="Helical" evidence="6">
    <location>
        <begin position="312"/>
        <end position="331"/>
    </location>
</feature>
<feature type="transmembrane region" description="Helical" evidence="6">
    <location>
        <begin position="221"/>
        <end position="245"/>
    </location>
</feature>
<keyword evidence="3 6" id="KW-0812">Transmembrane</keyword>
<evidence type="ECO:0000259" key="7">
    <source>
        <dbReference type="PROSITE" id="PS50850"/>
    </source>
</evidence>
<dbReference type="Proteomes" id="UP000642107">
    <property type="component" value="Unassembled WGS sequence"/>
</dbReference>
<keyword evidence="9" id="KW-1185">Reference proteome</keyword>
<dbReference type="RefSeq" id="WP_192281278.1">
    <property type="nucleotide sequence ID" value="NZ_JACZDF010000007.1"/>
</dbReference>
<keyword evidence="4 6" id="KW-1133">Transmembrane helix</keyword>
<keyword evidence="2" id="KW-1003">Cell membrane</keyword>
<dbReference type="PANTHER" id="PTHR43124">
    <property type="entry name" value="PURINE EFFLUX PUMP PBUE"/>
    <property type="match status" value="1"/>
</dbReference>
<comment type="caution">
    <text evidence="8">The sequence shown here is derived from an EMBL/GenBank/DDBJ whole genome shotgun (WGS) entry which is preliminary data.</text>
</comment>
<accession>A0ABR9DT93</accession>
<evidence type="ECO:0000256" key="5">
    <source>
        <dbReference type="ARBA" id="ARBA00023136"/>
    </source>
</evidence>
<feature type="transmembrane region" description="Helical" evidence="6">
    <location>
        <begin position="151"/>
        <end position="173"/>
    </location>
</feature>
<dbReference type="Gene3D" id="1.20.1250.20">
    <property type="entry name" value="MFS general substrate transporter like domains"/>
    <property type="match status" value="2"/>
</dbReference>
<sequence length="410" mass="41157">MPTENSPTPLSSARRTLALLALALGGFGIGCSEFASMGMLPQIAADLVPGFATDPEVAIAHAGQLISAYALGVVVGAPTLAALAARASHTRLTLWLLAAFVLGTAASALMPTFTTTLVARFVAGLPHGAYFGVASLLAARLMGPGKQGQGIALALSGLTVANIVGVPAVTWLAQTSGWQTAYLAVAGIFAVAFVAVLLTVPHVPGDPGRDPRTELAAFRRGPLWLMIAVACIGFGGFFAVYSYIAETATRRSGLTESAVPWLLAAVGVGMTVGNLVGGRYADRARDRAAVVGFGAYIAALALLAIAGGSPVGLFVTTCVLGFTSSLLLPAVQSRLIGAAGDAALLGAATNHAAFNVGNSLGAALGGAVIAAGFGYLAPAWVGVVLATLGLALLGASIAWERRTWPTGLAA</sequence>
<dbReference type="InterPro" id="IPR050189">
    <property type="entry name" value="MFS_Efflux_Transporters"/>
</dbReference>
<feature type="transmembrane region" description="Helical" evidence="6">
    <location>
        <begin position="179"/>
        <end position="200"/>
    </location>
</feature>